<keyword evidence="10" id="KW-0408">Iron</keyword>
<keyword evidence="11" id="KW-0411">Iron-sulfur</keyword>
<dbReference type="GO" id="GO:0051539">
    <property type="term" value="F:4 iron, 4 sulfur cluster binding"/>
    <property type="evidence" value="ECO:0007669"/>
    <property type="project" value="UniProtKB-KW"/>
</dbReference>
<gene>
    <name evidence="16" type="ORF">CROQUDRAFT_655578</name>
</gene>
<dbReference type="FunFam" id="1.10.340.30:FF:000002">
    <property type="entry name" value="Adenine DNA glycosylase"/>
    <property type="match status" value="1"/>
</dbReference>
<dbReference type="GO" id="GO:0034039">
    <property type="term" value="F:8-oxo-7,8-dihydroguanine DNA N-glycosylase activity"/>
    <property type="evidence" value="ECO:0007669"/>
    <property type="project" value="TreeGrafter"/>
</dbReference>
<keyword evidence="8" id="KW-0227">DNA damage</keyword>
<protein>
    <recommendedName>
        <fullName evidence="5">Adenine DNA glycosylase</fullName>
        <ecNumber evidence="4">3.2.2.31</ecNumber>
    </recommendedName>
</protein>
<dbReference type="Pfam" id="PF00730">
    <property type="entry name" value="HhH-GPD"/>
    <property type="match status" value="1"/>
</dbReference>
<dbReference type="GO" id="GO:0035485">
    <property type="term" value="F:adenine/guanine mispair binding"/>
    <property type="evidence" value="ECO:0007669"/>
    <property type="project" value="TreeGrafter"/>
</dbReference>
<dbReference type="SUPFAM" id="SSF48150">
    <property type="entry name" value="DNA-glycosylase"/>
    <property type="match status" value="1"/>
</dbReference>
<dbReference type="Gene3D" id="1.10.340.30">
    <property type="entry name" value="Hypothetical protein, domain 2"/>
    <property type="match status" value="1"/>
</dbReference>
<evidence type="ECO:0000256" key="13">
    <source>
        <dbReference type="ARBA" id="ARBA00023295"/>
    </source>
</evidence>
<dbReference type="GO" id="GO:0000701">
    <property type="term" value="F:purine-specific mismatch base pair DNA N-glycosylase activity"/>
    <property type="evidence" value="ECO:0007669"/>
    <property type="project" value="UniProtKB-EC"/>
</dbReference>
<dbReference type="Proteomes" id="UP000886653">
    <property type="component" value="Unassembled WGS sequence"/>
</dbReference>
<comment type="caution">
    <text evidence="16">The sequence shown here is derived from an EMBL/GenBank/DDBJ whole genome shotgun (WGS) entry which is preliminary data.</text>
</comment>
<comment type="cofactor">
    <cofactor evidence="2">
        <name>[4Fe-4S] cluster</name>
        <dbReference type="ChEBI" id="CHEBI:49883"/>
    </cofactor>
</comment>
<dbReference type="InterPro" id="IPR029119">
    <property type="entry name" value="MutY_C"/>
</dbReference>
<evidence type="ECO:0000256" key="2">
    <source>
        <dbReference type="ARBA" id="ARBA00001966"/>
    </source>
</evidence>
<dbReference type="InterPro" id="IPR044298">
    <property type="entry name" value="MIG/MutY"/>
</dbReference>
<comment type="catalytic activity">
    <reaction evidence="1">
        <text>Hydrolyzes free adenine bases from 7,8-dihydro-8-oxoguanine:adenine mismatched double-stranded DNA, leaving an apurinic site.</text>
        <dbReference type="EC" id="3.2.2.31"/>
    </reaction>
</comment>
<keyword evidence="9" id="KW-0378">Hydrolase</keyword>
<dbReference type="Gene3D" id="3.90.79.10">
    <property type="entry name" value="Nucleoside Triphosphate Pyrophosphohydrolase"/>
    <property type="match status" value="1"/>
</dbReference>
<dbReference type="EMBL" id="MU167242">
    <property type="protein sequence ID" value="KAG0147977.1"/>
    <property type="molecule type" value="Genomic_DNA"/>
</dbReference>
<comment type="similarity">
    <text evidence="3">Belongs to the Nth/MutY family.</text>
</comment>
<evidence type="ECO:0000256" key="9">
    <source>
        <dbReference type="ARBA" id="ARBA00022801"/>
    </source>
</evidence>
<reference evidence="16" key="1">
    <citation type="submission" date="2013-11" db="EMBL/GenBank/DDBJ databases">
        <title>Genome sequence of the fusiform rust pathogen reveals effectors for host alternation and coevolution with pine.</title>
        <authorList>
            <consortium name="DOE Joint Genome Institute"/>
            <person name="Smith K."/>
            <person name="Pendleton A."/>
            <person name="Kubisiak T."/>
            <person name="Anderson C."/>
            <person name="Salamov A."/>
            <person name="Aerts A."/>
            <person name="Riley R."/>
            <person name="Clum A."/>
            <person name="Lindquist E."/>
            <person name="Ence D."/>
            <person name="Campbell M."/>
            <person name="Kronenberg Z."/>
            <person name="Feau N."/>
            <person name="Dhillon B."/>
            <person name="Hamelin R."/>
            <person name="Burleigh J."/>
            <person name="Smith J."/>
            <person name="Yandell M."/>
            <person name="Nelson C."/>
            <person name="Grigoriev I."/>
            <person name="Davis J."/>
        </authorList>
    </citation>
    <scope>NUCLEOTIDE SEQUENCE</scope>
    <source>
        <strain evidence="16">G11</strain>
    </source>
</reference>
<feature type="domain" description="HhH-GPD" evidence="15">
    <location>
        <begin position="133"/>
        <end position="285"/>
    </location>
</feature>
<dbReference type="PANTHER" id="PTHR42944:SF1">
    <property type="entry name" value="ADENINE DNA GLYCOSYLASE"/>
    <property type="match status" value="1"/>
</dbReference>
<evidence type="ECO:0000256" key="6">
    <source>
        <dbReference type="ARBA" id="ARBA00022485"/>
    </source>
</evidence>
<keyword evidence="6" id="KW-0004">4Fe-4S</keyword>
<evidence type="ECO:0000256" key="8">
    <source>
        <dbReference type="ARBA" id="ARBA00022763"/>
    </source>
</evidence>
<dbReference type="AlphaFoldDB" id="A0A9P6NPL4"/>
<evidence type="ECO:0000259" key="15">
    <source>
        <dbReference type="SMART" id="SM00478"/>
    </source>
</evidence>
<feature type="region of interest" description="Disordered" evidence="14">
    <location>
        <begin position="572"/>
        <end position="599"/>
    </location>
</feature>
<evidence type="ECO:0000256" key="11">
    <source>
        <dbReference type="ARBA" id="ARBA00023014"/>
    </source>
</evidence>
<evidence type="ECO:0000256" key="10">
    <source>
        <dbReference type="ARBA" id="ARBA00023004"/>
    </source>
</evidence>
<dbReference type="EC" id="3.2.2.31" evidence="4"/>
<dbReference type="GO" id="GO:0006298">
    <property type="term" value="P:mismatch repair"/>
    <property type="evidence" value="ECO:0007669"/>
    <property type="project" value="TreeGrafter"/>
</dbReference>
<feature type="region of interest" description="Disordered" evidence="14">
    <location>
        <begin position="1"/>
        <end position="26"/>
    </location>
</feature>
<proteinExistence type="inferred from homology"/>
<evidence type="ECO:0000256" key="3">
    <source>
        <dbReference type="ARBA" id="ARBA00008343"/>
    </source>
</evidence>
<accession>A0A9P6NPL4</accession>
<evidence type="ECO:0000256" key="4">
    <source>
        <dbReference type="ARBA" id="ARBA00012045"/>
    </source>
</evidence>
<sequence>MPRSRKDLETSSLSNLSEIGTEDGSQNVNETIDASIHAAINSTCRLHSTSYHTSHLSLCAYQLSPPVKGLQRLDTTKDRKQAEPSFQSRLLAWYDEVKRDREMPWRKDVKDFDALTPQERGQRAYEVWVSEIMLQQTQVETVKSYYLRWMDKFPTVFVLAEATIEDVNEVWQGLGYYSRASRLLSGAKKVVKDFNGILPDDPAIMQAQVDGIGPYSAGAIASIAWGKQVAMIDGNIHRVLTRLTAFYAAQTSKSTNNFLWSVAQSVVPSSRPGDFNQALMELGATICKPRKSKCGECPLTQWCKAYQESRVIQGDSEAHTESTIKHEIDDIEDQCTLCIPFDPRDHSSTSSGDYIQIYPMAKERKKPSIKEVAVGVVEWRLAPIKMDQEPNSKDAGLSDSMLLLVKRPEKGLLAGLWEFPAIDLPVPNNLTSTARLGSITTFLKDILSKPLPSLLPSPINHRKKCPTFTTNDVSELKIDQFDTELDSIHHVFSHLKVEYKPAWIIISSVRPPLLKNPSGNATLKSKGGRPTIVGEAQWIPTSELMKSNIGNAHKKIWDSIASKRKAIDQHTIKSKVGRSNNKRVNQPSVTSAKKRQKMD</sequence>
<organism evidence="16 17">
    <name type="scientific">Cronartium quercuum f. sp. fusiforme G11</name>
    <dbReference type="NCBI Taxonomy" id="708437"/>
    <lineage>
        <taxon>Eukaryota</taxon>
        <taxon>Fungi</taxon>
        <taxon>Dikarya</taxon>
        <taxon>Basidiomycota</taxon>
        <taxon>Pucciniomycotina</taxon>
        <taxon>Pucciniomycetes</taxon>
        <taxon>Pucciniales</taxon>
        <taxon>Coleosporiaceae</taxon>
        <taxon>Cronartium</taxon>
    </lineage>
</organism>
<dbReference type="Gene3D" id="1.10.1670.10">
    <property type="entry name" value="Helix-hairpin-Helix base-excision DNA repair enzymes (C-terminal)"/>
    <property type="match status" value="1"/>
</dbReference>
<dbReference type="InterPro" id="IPR003651">
    <property type="entry name" value="Endonuclease3_FeS-loop_motif"/>
</dbReference>
<evidence type="ECO:0000313" key="17">
    <source>
        <dbReference type="Proteomes" id="UP000886653"/>
    </source>
</evidence>
<dbReference type="GO" id="GO:0032357">
    <property type="term" value="F:oxidized purine DNA binding"/>
    <property type="evidence" value="ECO:0007669"/>
    <property type="project" value="TreeGrafter"/>
</dbReference>
<evidence type="ECO:0000256" key="14">
    <source>
        <dbReference type="SAM" id="MobiDB-lite"/>
    </source>
</evidence>
<dbReference type="InterPro" id="IPR023170">
    <property type="entry name" value="HhH_base_excis_C"/>
</dbReference>
<evidence type="ECO:0000256" key="12">
    <source>
        <dbReference type="ARBA" id="ARBA00023204"/>
    </source>
</evidence>
<evidence type="ECO:0000313" key="16">
    <source>
        <dbReference type="EMBL" id="KAG0147977.1"/>
    </source>
</evidence>
<dbReference type="CDD" id="cd00056">
    <property type="entry name" value="ENDO3c"/>
    <property type="match status" value="1"/>
</dbReference>
<evidence type="ECO:0000256" key="7">
    <source>
        <dbReference type="ARBA" id="ARBA00022723"/>
    </source>
</evidence>
<dbReference type="SMART" id="SM00525">
    <property type="entry name" value="FES"/>
    <property type="match status" value="1"/>
</dbReference>
<dbReference type="InterPro" id="IPR011257">
    <property type="entry name" value="DNA_glycosylase"/>
</dbReference>
<keyword evidence="7" id="KW-0479">Metal-binding</keyword>
<dbReference type="PANTHER" id="PTHR42944">
    <property type="entry name" value="ADENINE DNA GLYCOSYLASE"/>
    <property type="match status" value="1"/>
</dbReference>
<dbReference type="OrthoDB" id="10248838at2759"/>
<dbReference type="GO" id="GO:0006285">
    <property type="term" value="P:base-excision repair, AP site formation"/>
    <property type="evidence" value="ECO:0007669"/>
    <property type="project" value="UniProtKB-ARBA"/>
</dbReference>
<dbReference type="GO" id="GO:0046872">
    <property type="term" value="F:metal ion binding"/>
    <property type="evidence" value="ECO:0007669"/>
    <property type="project" value="UniProtKB-KW"/>
</dbReference>
<dbReference type="InterPro" id="IPR015797">
    <property type="entry name" value="NUDIX_hydrolase-like_dom_sf"/>
</dbReference>
<dbReference type="SUPFAM" id="SSF55811">
    <property type="entry name" value="Nudix"/>
    <property type="match status" value="1"/>
</dbReference>
<dbReference type="InterPro" id="IPR003265">
    <property type="entry name" value="HhH-GPD_domain"/>
</dbReference>
<keyword evidence="17" id="KW-1185">Reference proteome</keyword>
<dbReference type="Pfam" id="PF14815">
    <property type="entry name" value="NUDIX_4"/>
    <property type="match status" value="1"/>
</dbReference>
<evidence type="ECO:0000256" key="1">
    <source>
        <dbReference type="ARBA" id="ARBA00000843"/>
    </source>
</evidence>
<feature type="compositionally biased region" description="Polar residues" evidence="14">
    <location>
        <begin position="10"/>
        <end position="26"/>
    </location>
</feature>
<name>A0A9P6NPL4_9BASI</name>
<dbReference type="SMART" id="SM00478">
    <property type="entry name" value="ENDO3c"/>
    <property type="match status" value="1"/>
</dbReference>
<evidence type="ECO:0000256" key="5">
    <source>
        <dbReference type="ARBA" id="ARBA00022023"/>
    </source>
</evidence>
<keyword evidence="12" id="KW-0234">DNA repair</keyword>
<keyword evidence="13" id="KW-0326">Glycosidase</keyword>
<feature type="compositionally biased region" description="Polar residues" evidence="14">
    <location>
        <begin position="577"/>
        <end position="591"/>
    </location>
</feature>
<dbReference type="GO" id="GO:0005634">
    <property type="term" value="C:nucleus"/>
    <property type="evidence" value="ECO:0007669"/>
    <property type="project" value="TreeGrafter"/>
</dbReference>